<dbReference type="Proteomes" id="UP000078237">
    <property type="component" value="Unassembled WGS sequence"/>
</dbReference>
<dbReference type="VEuPathDB" id="FungiDB:MMYC01_203758"/>
<organism evidence="2 3">
    <name type="scientific">Madurella mycetomatis</name>
    <dbReference type="NCBI Taxonomy" id="100816"/>
    <lineage>
        <taxon>Eukaryota</taxon>
        <taxon>Fungi</taxon>
        <taxon>Dikarya</taxon>
        <taxon>Ascomycota</taxon>
        <taxon>Pezizomycotina</taxon>
        <taxon>Sordariomycetes</taxon>
        <taxon>Sordariomycetidae</taxon>
        <taxon>Sordariales</taxon>
        <taxon>Sordariales incertae sedis</taxon>
        <taxon>Madurella</taxon>
    </lineage>
</organism>
<dbReference type="EMBL" id="LCTW02000074">
    <property type="protein sequence ID" value="KXX79900.1"/>
    <property type="molecule type" value="Genomic_DNA"/>
</dbReference>
<evidence type="ECO:0000313" key="2">
    <source>
        <dbReference type="EMBL" id="KXX79900.1"/>
    </source>
</evidence>
<accession>A0A175W9C9</accession>
<dbReference type="AlphaFoldDB" id="A0A175W9C9"/>
<proteinExistence type="predicted"/>
<dbReference type="InterPro" id="IPR021514">
    <property type="entry name" value="DUF3176"/>
</dbReference>
<reference evidence="2 3" key="1">
    <citation type="journal article" date="2016" name="Genome Announc.">
        <title>Genome Sequence of Madurella mycetomatis mm55, Isolated from a Human Mycetoma Case in Sudan.</title>
        <authorList>
            <person name="Smit S."/>
            <person name="Derks M.F."/>
            <person name="Bervoets S."/>
            <person name="Fahal A."/>
            <person name="van Leeuwen W."/>
            <person name="van Belkum A."/>
            <person name="van de Sande W.W."/>
        </authorList>
    </citation>
    <scope>NUCLEOTIDE SEQUENCE [LARGE SCALE GENOMIC DNA]</scope>
    <source>
        <strain evidence="3">mm55</strain>
    </source>
</reference>
<protein>
    <submittedName>
        <fullName evidence="2">Uncharacterized protein</fullName>
    </submittedName>
</protein>
<dbReference type="PANTHER" id="PTHR35394:SF5">
    <property type="entry name" value="DUF3176 DOMAIN-CONTAINING PROTEIN"/>
    <property type="match status" value="1"/>
</dbReference>
<keyword evidence="1" id="KW-1133">Transmembrane helix</keyword>
<sequence length="163" mass="18269">MDHRSDTRITEWRPRMQYTRIPPELAQHAQYVIPLQVTTETPVCADEAGQDLRSQSSVSRSTLVGSADDRKRAHMQATLWLPEILSLIGGMLCLLCVTLNPLLAFLTSLAKAAFLVPIIEGLGQLKWMWFLSPSHRPLIDMQVFDEATRGGLGSLKLLLRFKG</sequence>
<dbReference type="OrthoDB" id="5376804at2759"/>
<feature type="transmembrane region" description="Helical" evidence="1">
    <location>
        <begin position="80"/>
        <end position="106"/>
    </location>
</feature>
<keyword evidence="3" id="KW-1185">Reference proteome</keyword>
<evidence type="ECO:0000256" key="1">
    <source>
        <dbReference type="SAM" id="Phobius"/>
    </source>
</evidence>
<dbReference type="PANTHER" id="PTHR35394">
    <property type="entry name" value="DUF3176 DOMAIN-CONTAINING PROTEIN"/>
    <property type="match status" value="1"/>
</dbReference>
<evidence type="ECO:0000313" key="3">
    <source>
        <dbReference type="Proteomes" id="UP000078237"/>
    </source>
</evidence>
<gene>
    <name evidence="2" type="ORF">MMYC01_203758</name>
</gene>
<name>A0A175W9C9_9PEZI</name>
<keyword evidence="1" id="KW-0472">Membrane</keyword>
<keyword evidence="1" id="KW-0812">Transmembrane</keyword>
<dbReference type="Pfam" id="PF11374">
    <property type="entry name" value="DUF3176"/>
    <property type="match status" value="1"/>
</dbReference>
<dbReference type="STRING" id="100816.A0A175W9C9"/>
<comment type="caution">
    <text evidence="2">The sequence shown here is derived from an EMBL/GenBank/DDBJ whole genome shotgun (WGS) entry which is preliminary data.</text>
</comment>